<dbReference type="PRINTS" id="PR00987">
    <property type="entry name" value="TRNASYNTHGLU"/>
</dbReference>
<dbReference type="InterPro" id="IPR033910">
    <property type="entry name" value="GluRS_core"/>
</dbReference>
<dbReference type="CDD" id="cd00808">
    <property type="entry name" value="GluRS_core"/>
    <property type="match status" value="1"/>
</dbReference>
<dbReference type="GO" id="GO:0005524">
    <property type="term" value="F:ATP binding"/>
    <property type="evidence" value="ECO:0007669"/>
    <property type="project" value="UniProtKB-UniRule"/>
</dbReference>
<dbReference type="GO" id="GO:0008270">
    <property type="term" value="F:zinc ion binding"/>
    <property type="evidence" value="ECO:0007669"/>
    <property type="project" value="InterPro"/>
</dbReference>
<proteinExistence type="inferred from homology"/>
<keyword evidence="5 7" id="KW-0648">Protein biosynthesis</keyword>
<dbReference type="InterPro" id="IPR000924">
    <property type="entry name" value="Glu/Gln-tRNA-synth"/>
</dbReference>
<dbReference type="FunFam" id="3.40.50.620:FF:000045">
    <property type="entry name" value="Glutamate--tRNA ligase, mitochondrial"/>
    <property type="match status" value="1"/>
</dbReference>
<evidence type="ECO:0000256" key="2">
    <source>
        <dbReference type="ARBA" id="ARBA00022598"/>
    </source>
</evidence>
<dbReference type="SUPFAM" id="SSF52374">
    <property type="entry name" value="Nucleotidylyl transferase"/>
    <property type="match status" value="1"/>
</dbReference>
<dbReference type="InterPro" id="IPR049940">
    <property type="entry name" value="GluQ/Sye"/>
</dbReference>
<feature type="short sequence motif" description="'KMSKS' region" evidence="7">
    <location>
        <begin position="254"/>
        <end position="258"/>
    </location>
</feature>
<organism evidence="10 11">
    <name type="scientific">Candidatus Portnoybacteria bacterium CG11_big_fil_rev_8_21_14_0_20_40_15</name>
    <dbReference type="NCBI Taxonomy" id="1974817"/>
    <lineage>
        <taxon>Bacteria</taxon>
        <taxon>Candidatus Portnoyibacteriota</taxon>
    </lineage>
</organism>
<dbReference type="InterPro" id="IPR008925">
    <property type="entry name" value="aa_tRNA-synth_I_cd-bd_sf"/>
</dbReference>
<comment type="function">
    <text evidence="7">Catalyzes the attachment of glutamate to tRNA(Glu) in a two-step reaction: glutamate is first activated by ATP to form Glu-AMP and then transferred to the acceptor end of tRNA(Glu).</text>
</comment>
<feature type="binding site" evidence="7">
    <location>
        <position position="257"/>
    </location>
    <ligand>
        <name>ATP</name>
        <dbReference type="ChEBI" id="CHEBI:30616"/>
    </ligand>
</feature>
<dbReference type="GO" id="GO:0000049">
    <property type="term" value="F:tRNA binding"/>
    <property type="evidence" value="ECO:0007669"/>
    <property type="project" value="InterPro"/>
</dbReference>
<feature type="domain" description="Aminoacyl-tRNA synthetase class I anticodon-binding" evidence="9">
    <location>
        <begin position="383"/>
        <end position="520"/>
    </location>
</feature>
<dbReference type="GO" id="GO:0004818">
    <property type="term" value="F:glutamate-tRNA ligase activity"/>
    <property type="evidence" value="ECO:0007669"/>
    <property type="project" value="UniProtKB-UniRule"/>
</dbReference>
<comment type="similarity">
    <text evidence="1 7">Belongs to the class-I aminoacyl-tRNA synthetase family. Glutamate--tRNA ligase type 1 subfamily.</text>
</comment>
<evidence type="ECO:0000256" key="5">
    <source>
        <dbReference type="ARBA" id="ARBA00022917"/>
    </source>
</evidence>
<reference evidence="10 11" key="1">
    <citation type="submission" date="2017-09" db="EMBL/GenBank/DDBJ databases">
        <title>Depth-based differentiation of microbial function through sediment-hosted aquifers and enrichment of novel symbionts in the deep terrestrial subsurface.</title>
        <authorList>
            <person name="Probst A.J."/>
            <person name="Ladd B."/>
            <person name="Jarett J.K."/>
            <person name="Geller-Mcgrath D.E."/>
            <person name="Sieber C.M."/>
            <person name="Emerson J.B."/>
            <person name="Anantharaman K."/>
            <person name="Thomas B.C."/>
            <person name="Malmstrom R."/>
            <person name="Stieglmeier M."/>
            <person name="Klingl A."/>
            <person name="Woyke T."/>
            <person name="Ryan C.M."/>
            <person name="Banfield J.F."/>
        </authorList>
    </citation>
    <scope>NUCLEOTIDE SEQUENCE [LARGE SCALE GENOMIC DNA]</scope>
    <source>
        <strain evidence="10">CG11_big_fil_rev_8_21_14_0_20_40_15</strain>
    </source>
</reference>
<keyword evidence="7" id="KW-0963">Cytoplasm</keyword>
<dbReference type="EMBL" id="PCVO01000032">
    <property type="protein sequence ID" value="PIQ75274.1"/>
    <property type="molecule type" value="Genomic_DNA"/>
</dbReference>
<dbReference type="InterPro" id="IPR014729">
    <property type="entry name" value="Rossmann-like_a/b/a_fold"/>
</dbReference>
<evidence type="ECO:0000256" key="6">
    <source>
        <dbReference type="ARBA" id="ARBA00023146"/>
    </source>
</evidence>
<dbReference type="Proteomes" id="UP000229317">
    <property type="component" value="Unassembled WGS sequence"/>
</dbReference>
<dbReference type="EC" id="6.1.1.17" evidence="7"/>
<sequence length="524" mass="60476">MKLNSLIRTRFAPSPTGFLHIGSLRTALYTYLFAKQSGGQFILRLEDTDLERLVEGAAEAIYNGLKWAGLNYDEGPDVGGPFGPYVQSKRLDLYKKYANELIKNGNAYYCFCSDETLEQMRQEQIAKKQAPKYDRRCLKLRDEEVKQKLTANEPRVIRMKIPEKRIIEFTDIVRGKVAYNTNELDDQVLLKSDGYPTYHLAVVVDDHLMQISHVTRTEEWLPSTPKHILLYEYFGWEAPAWAHLPLLLNPDKTKMSKRKGDVMVGDYIKKGYLPEAMINFLAFLGWNPGLPAEALAKAGTEKEIYSMQELLKDFSLEKVHKAGAIFNIEKLNWYNQYYMRQIPLDKLTELCIPYLIENDLIVPKFDHSFDIAAMKGPFTVKDFETCLTKEKISFDYIKKAVALEQERSKTLSEIGESVKFFFEEPQYDKSLLFWKDTSEEEIKKSLQTLQKIISDITEKKFKKENLQEIIMPEAEKLSDRGIMLWPLRAALSGQKASPGPFEIAEVLGKEKTFERISFAIKKLD</sequence>
<dbReference type="Gene3D" id="3.40.50.620">
    <property type="entry name" value="HUPs"/>
    <property type="match status" value="1"/>
</dbReference>
<evidence type="ECO:0000256" key="3">
    <source>
        <dbReference type="ARBA" id="ARBA00022741"/>
    </source>
</evidence>
<accession>A0A2H0KV41</accession>
<evidence type="ECO:0000256" key="7">
    <source>
        <dbReference type="HAMAP-Rule" id="MF_00022"/>
    </source>
</evidence>
<dbReference type="Gene3D" id="1.10.10.350">
    <property type="match status" value="1"/>
</dbReference>
<dbReference type="InterPro" id="IPR020751">
    <property type="entry name" value="aa-tRNA-synth_I_codon-bd_sub2"/>
</dbReference>
<dbReference type="GO" id="GO:0006424">
    <property type="term" value="P:glutamyl-tRNA aminoacylation"/>
    <property type="evidence" value="ECO:0007669"/>
    <property type="project" value="UniProtKB-UniRule"/>
</dbReference>
<dbReference type="PANTHER" id="PTHR43311">
    <property type="entry name" value="GLUTAMATE--TRNA LIGASE"/>
    <property type="match status" value="1"/>
</dbReference>
<keyword evidence="3 7" id="KW-0547">Nucleotide-binding</keyword>
<keyword evidence="6 7" id="KW-0030">Aminoacyl-tRNA synthetase</keyword>
<dbReference type="NCBIfam" id="TIGR00464">
    <property type="entry name" value="gltX_bact"/>
    <property type="match status" value="1"/>
</dbReference>
<name>A0A2H0KV41_9BACT</name>
<comment type="caution">
    <text evidence="7">Lacks conserved residue(s) required for the propagation of feature annotation.</text>
</comment>
<evidence type="ECO:0000259" key="9">
    <source>
        <dbReference type="Pfam" id="PF19269"/>
    </source>
</evidence>
<evidence type="ECO:0000256" key="4">
    <source>
        <dbReference type="ARBA" id="ARBA00022840"/>
    </source>
</evidence>
<comment type="catalytic activity">
    <reaction evidence="7">
        <text>tRNA(Glu) + L-glutamate + ATP = L-glutamyl-tRNA(Glu) + AMP + diphosphate</text>
        <dbReference type="Rhea" id="RHEA:23540"/>
        <dbReference type="Rhea" id="RHEA-COMP:9663"/>
        <dbReference type="Rhea" id="RHEA-COMP:9680"/>
        <dbReference type="ChEBI" id="CHEBI:29985"/>
        <dbReference type="ChEBI" id="CHEBI:30616"/>
        <dbReference type="ChEBI" id="CHEBI:33019"/>
        <dbReference type="ChEBI" id="CHEBI:78442"/>
        <dbReference type="ChEBI" id="CHEBI:78520"/>
        <dbReference type="ChEBI" id="CHEBI:456215"/>
        <dbReference type="EC" id="6.1.1.17"/>
    </reaction>
</comment>
<dbReference type="Pfam" id="PF19269">
    <property type="entry name" value="Anticodon_2"/>
    <property type="match status" value="1"/>
</dbReference>
<protein>
    <recommendedName>
        <fullName evidence="7">Glutamate--tRNA ligase</fullName>
        <ecNumber evidence="7">6.1.1.17</ecNumber>
    </recommendedName>
    <alternativeName>
        <fullName evidence="7">Glutamyl-tRNA synthetase</fullName>
        <shortName evidence="7">GluRS</shortName>
    </alternativeName>
</protein>
<dbReference type="InterPro" id="IPR020058">
    <property type="entry name" value="Glu/Gln-tRNA-synth_Ib_cat-dom"/>
</dbReference>
<dbReference type="InterPro" id="IPR004527">
    <property type="entry name" value="Glu-tRNA-ligase_bac/mito"/>
</dbReference>
<dbReference type="InterPro" id="IPR045462">
    <property type="entry name" value="aa-tRNA-synth_I_cd-bd"/>
</dbReference>
<evidence type="ECO:0000313" key="10">
    <source>
        <dbReference type="EMBL" id="PIQ75274.1"/>
    </source>
</evidence>
<dbReference type="SUPFAM" id="SSF48163">
    <property type="entry name" value="An anticodon-binding domain of class I aminoacyl-tRNA synthetases"/>
    <property type="match status" value="1"/>
</dbReference>
<evidence type="ECO:0000313" key="11">
    <source>
        <dbReference type="Proteomes" id="UP000229317"/>
    </source>
</evidence>
<comment type="subunit">
    <text evidence="7">Monomer.</text>
</comment>
<keyword evidence="4 7" id="KW-0067">ATP-binding</keyword>
<dbReference type="GO" id="GO:0005737">
    <property type="term" value="C:cytoplasm"/>
    <property type="evidence" value="ECO:0007669"/>
    <property type="project" value="UniProtKB-SubCell"/>
</dbReference>
<comment type="subcellular location">
    <subcellularLocation>
        <location evidence="7">Cytoplasm</location>
    </subcellularLocation>
</comment>
<evidence type="ECO:0000256" key="1">
    <source>
        <dbReference type="ARBA" id="ARBA00007894"/>
    </source>
</evidence>
<comment type="caution">
    <text evidence="10">The sequence shown here is derived from an EMBL/GenBank/DDBJ whole genome shotgun (WGS) entry which is preliminary data.</text>
</comment>
<keyword evidence="2 7" id="KW-0436">Ligase</keyword>
<feature type="domain" description="Glutamyl/glutaminyl-tRNA synthetase class Ib catalytic" evidence="8">
    <location>
        <begin position="7"/>
        <end position="333"/>
    </location>
</feature>
<dbReference type="PANTHER" id="PTHR43311:SF2">
    <property type="entry name" value="GLUTAMATE--TRNA LIGASE, MITOCHONDRIAL-RELATED"/>
    <property type="match status" value="1"/>
</dbReference>
<dbReference type="HAMAP" id="MF_00022">
    <property type="entry name" value="Glu_tRNA_synth_type1"/>
    <property type="match status" value="1"/>
</dbReference>
<dbReference type="Pfam" id="PF00749">
    <property type="entry name" value="tRNA-synt_1c"/>
    <property type="match status" value="1"/>
</dbReference>
<gene>
    <name evidence="7" type="primary">gltX</name>
    <name evidence="10" type="ORF">COV84_01990</name>
</gene>
<evidence type="ECO:0000259" key="8">
    <source>
        <dbReference type="Pfam" id="PF00749"/>
    </source>
</evidence>
<dbReference type="AlphaFoldDB" id="A0A2H0KV41"/>
<feature type="short sequence motif" description="'HIGH' region" evidence="7">
    <location>
        <begin position="13"/>
        <end position="23"/>
    </location>
</feature>